<dbReference type="Gene3D" id="3.30.2010.10">
    <property type="entry name" value="Metalloproteases ('zincins'), catalytic domain"/>
    <property type="match status" value="1"/>
</dbReference>
<dbReference type="PANTHER" id="PTHR38773:SF1">
    <property type="entry name" value="PROTEIN SPRT"/>
    <property type="match status" value="1"/>
</dbReference>
<dbReference type="KEGG" id="lal:AT746_12120"/>
<evidence type="ECO:0000313" key="2">
    <source>
        <dbReference type="EMBL" id="ALT00441.1"/>
    </source>
</evidence>
<dbReference type="STRING" id="1526571.AT746_12120"/>
<dbReference type="SMART" id="SM00731">
    <property type="entry name" value="SprT"/>
    <property type="match status" value="1"/>
</dbReference>
<feature type="domain" description="SprT-like" evidence="1">
    <location>
        <begin position="11"/>
        <end position="165"/>
    </location>
</feature>
<accession>A0A0U3B5D6</accession>
<keyword evidence="3" id="KW-1185">Reference proteome</keyword>
<organism evidence="2 3">
    <name type="scientific">Lacimicrobium alkaliphilum</name>
    <dbReference type="NCBI Taxonomy" id="1526571"/>
    <lineage>
        <taxon>Bacteria</taxon>
        <taxon>Pseudomonadati</taxon>
        <taxon>Pseudomonadota</taxon>
        <taxon>Gammaproteobacteria</taxon>
        <taxon>Alteromonadales</taxon>
        <taxon>Alteromonadaceae</taxon>
        <taxon>Lacimicrobium</taxon>
    </lineage>
</organism>
<sequence length="165" mass="19169">MSETIRQQAQQCLEQSVAKASVVLQRDIALPDLSFKQRGRIAGTARLQDYEIRLNPVLLAENPDEFMREVIPHELCHLLVWQLYGRDNKKGRIKPHGQEWKALMWEIFDLKGSACHQMDIQSVQGRHFSYRCNCGPVSLSIRRHNKIRQGVKYICRTCRQQLQAA</sequence>
<dbReference type="Proteomes" id="UP000068447">
    <property type="component" value="Chromosome"/>
</dbReference>
<dbReference type="Pfam" id="PF10263">
    <property type="entry name" value="SprT-like"/>
    <property type="match status" value="1"/>
</dbReference>
<dbReference type="NCBIfam" id="NF003421">
    <property type="entry name" value="PRK04860.1"/>
    <property type="match status" value="1"/>
</dbReference>
<gene>
    <name evidence="2" type="ORF">AT746_12120</name>
</gene>
<name>A0A0U3B5D6_9ALTE</name>
<dbReference type="PANTHER" id="PTHR38773">
    <property type="entry name" value="PROTEIN SPRT"/>
    <property type="match status" value="1"/>
</dbReference>
<evidence type="ECO:0000259" key="1">
    <source>
        <dbReference type="SMART" id="SM00731"/>
    </source>
</evidence>
<dbReference type="GO" id="GO:0006950">
    <property type="term" value="P:response to stress"/>
    <property type="evidence" value="ECO:0007669"/>
    <property type="project" value="UniProtKB-ARBA"/>
</dbReference>
<proteinExistence type="predicted"/>
<dbReference type="EMBL" id="CP013650">
    <property type="protein sequence ID" value="ALT00441.1"/>
    <property type="molecule type" value="Genomic_DNA"/>
</dbReference>
<evidence type="ECO:0000313" key="3">
    <source>
        <dbReference type="Proteomes" id="UP000068447"/>
    </source>
</evidence>
<protein>
    <submittedName>
        <fullName evidence="2">SprT family protein</fullName>
    </submittedName>
</protein>
<dbReference type="AlphaFoldDB" id="A0A0U3B5D6"/>
<reference evidence="2 3" key="1">
    <citation type="submission" date="2015-12" db="EMBL/GenBank/DDBJ databases">
        <title>Complete genome of Lacimicrobium alkaliphilum KCTC 32984.</title>
        <authorList>
            <person name="Kim S.-G."/>
            <person name="Lee Y.-J."/>
        </authorList>
    </citation>
    <scope>NUCLEOTIDE SEQUENCE [LARGE SCALE GENOMIC DNA]</scope>
    <source>
        <strain evidence="2 3">YelD216</strain>
    </source>
</reference>
<dbReference type="InterPro" id="IPR006640">
    <property type="entry name" value="SprT-like_domain"/>
</dbReference>